<organism evidence="2 3">
    <name type="scientific">Streptomyces venetus</name>
    <dbReference type="NCBI Taxonomy" id="1701086"/>
    <lineage>
        <taxon>Bacteria</taxon>
        <taxon>Bacillati</taxon>
        <taxon>Actinomycetota</taxon>
        <taxon>Actinomycetes</taxon>
        <taxon>Kitasatosporales</taxon>
        <taxon>Streptomycetaceae</taxon>
        <taxon>Streptomyces</taxon>
    </lineage>
</organism>
<accession>A0ABP8GA56</accession>
<sequence length="234" mass="25433">MSSRRIELDPVIPRFCAQTGAPLPLAWELAWSEQQDDTVVRLTPPPGPRTVDRATWPRRLPPETGLRLPSGVRLQKTPVPFLDGEGPVAVLFRKDPPAFAEVPEPVGDLLLHGASVADVRQAWGEAEEVADHHVVGMMRCGLVSGDTVHAARQEPEGARALVQEAWVRAVERESGAHVLAHTATGNFLKVGTAALQLWRWAGHGDGIPVDRLPAKLHDVADRLLSAGMLRSVRT</sequence>
<proteinExistence type="predicted"/>
<evidence type="ECO:0000313" key="3">
    <source>
        <dbReference type="Proteomes" id="UP001501115"/>
    </source>
</evidence>
<protein>
    <submittedName>
        <fullName evidence="2">Uncharacterized protein</fullName>
    </submittedName>
</protein>
<evidence type="ECO:0000313" key="2">
    <source>
        <dbReference type="EMBL" id="GAA4320356.1"/>
    </source>
</evidence>
<dbReference type="Proteomes" id="UP001501115">
    <property type="component" value="Unassembled WGS sequence"/>
</dbReference>
<feature type="region of interest" description="Disordered" evidence="1">
    <location>
        <begin position="43"/>
        <end position="67"/>
    </location>
</feature>
<evidence type="ECO:0000256" key="1">
    <source>
        <dbReference type="SAM" id="MobiDB-lite"/>
    </source>
</evidence>
<dbReference type="RefSeq" id="WP_345663352.1">
    <property type="nucleotide sequence ID" value="NZ_BAABET010000006.1"/>
</dbReference>
<keyword evidence="3" id="KW-1185">Reference proteome</keyword>
<reference evidence="3" key="1">
    <citation type="journal article" date="2019" name="Int. J. Syst. Evol. Microbiol.">
        <title>The Global Catalogue of Microorganisms (GCM) 10K type strain sequencing project: providing services to taxonomists for standard genome sequencing and annotation.</title>
        <authorList>
            <consortium name="The Broad Institute Genomics Platform"/>
            <consortium name="The Broad Institute Genome Sequencing Center for Infectious Disease"/>
            <person name="Wu L."/>
            <person name="Ma J."/>
        </authorList>
    </citation>
    <scope>NUCLEOTIDE SEQUENCE [LARGE SCALE GENOMIC DNA]</scope>
    <source>
        <strain evidence="3">JCM 31290</strain>
    </source>
</reference>
<name>A0ABP8GA56_9ACTN</name>
<gene>
    <name evidence="2" type="ORF">GCM10023086_44650</name>
</gene>
<comment type="caution">
    <text evidence="2">The sequence shown here is derived from an EMBL/GenBank/DDBJ whole genome shotgun (WGS) entry which is preliminary data.</text>
</comment>
<dbReference type="EMBL" id="BAABET010000006">
    <property type="protein sequence ID" value="GAA4320356.1"/>
    <property type="molecule type" value="Genomic_DNA"/>
</dbReference>